<keyword evidence="5" id="KW-1185">Reference proteome</keyword>
<gene>
    <name evidence="4" type="ORF">CTHT_0049760</name>
</gene>
<feature type="region of interest" description="Disordered" evidence="1">
    <location>
        <begin position="511"/>
        <end position="531"/>
    </location>
</feature>
<feature type="compositionally biased region" description="Polar residues" evidence="1">
    <location>
        <begin position="934"/>
        <end position="964"/>
    </location>
</feature>
<dbReference type="eggNOG" id="ENOG502SRUH">
    <property type="taxonomic scope" value="Eukaryota"/>
</dbReference>
<feature type="compositionally biased region" description="Low complexity" evidence="1">
    <location>
        <begin position="882"/>
        <end position="924"/>
    </location>
</feature>
<proteinExistence type="predicted"/>
<feature type="region of interest" description="Disordered" evidence="1">
    <location>
        <begin position="869"/>
        <end position="964"/>
    </location>
</feature>
<feature type="compositionally biased region" description="Low complexity" evidence="1">
    <location>
        <begin position="716"/>
        <end position="730"/>
    </location>
</feature>
<dbReference type="InterPro" id="IPR055795">
    <property type="entry name" value="DUF7371"/>
</dbReference>
<feature type="compositionally biased region" description="Polar residues" evidence="1">
    <location>
        <begin position="522"/>
        <end position="531"/>
    </location>
</feature>
<sequence>MRIWTSIACLSGMVSLATAAVVPRVDEIALSSCTTSEESVTVVTITVHPQTATTITVTAGVSSPSSLSSALPFPFPGDSSLGSESTTCTDEDSGSTDVSIITVTPSLSWSFTFSTDTTSSSADAVTAGGPIQTVTVYVPAPTPVTVTVGPPFSPSSASTVTSDTECPVTITYTLSPGPVFPSGFTGTLTLGGSKPSSTPEVSSAFDPFSTFPESSTFGTPSSPILGPVTSSDADSSDVSVDVVTYTIPAQGTSSAQIGTVTVTSGAAQSTVSDSVFTLTLSVFEPSSPTYNIPISSQPGTVTVTVTSAPDDDGNDDDDDWWTVWTNSWESISTITAIDDHSSTVSSQDALSIWTSDEGATVVTVTEIEELTATPSSPGKPWPTGYDSSGASVVVVTYTIPGGSSTYTVTYTIPPLSTPSESTYTPFWSASPSSISSVAAVSSSAPDTIVTVTVWETTDSLLFPTGDTVYGGPSSNLPDDGVLTLTVTVTDDQPVWATDVTTQTGYGHHTTAANASGALPQPYGSNTSSRSSFDPWLTTASGEPYGGPDESTVAVSEVTFTQTVPLGPDSSTVIVVTTEVTVDVTPTSSSSPTPSPSVIITPVVGTFTLSGAYGTTIVLTYTTELTITTALPPESSDLSTGLVDPTSLSPSFSGNFSSPSSSTSCSTSDVLGLETSTFSQENPVPTEVSVWPPPGPSSTSCSTTSSTSVLPLFTSASSSTTSCSNNSTTSSHRLAHHTSHASLGGSSTLGGYVFPSSDGAYGGEWSSDSEFSTVAPLPNSPSSTLTPVISSALPSINSNTILSTPEVTLTDGPTIPTWSFSSVNLPTISFVSSVSAITGSAEASAAPTAPASSLSTPIPVISTVPTLSSSVAPDLTTSHESPEQTSSSISSSSGVSSSVLSHLSSGTELSPSSTISHTTTTSISGSPPPPFVPTSWVNSSAPSTLPTEVSSTLNGTISPPATLTSSVPAELSSEISTTLNGTIPPVPLTISIVSVPTNVSSTLNGTITPTIPLTSNVVSTFTPSVLPTIPPMPLSIHQPKSSVFSLMTISREVSPDYVAKCGAEEDRGSVVLTFDDIPPLSVDKSANGEIGPQPVPFPYHRFFFSPDLRVVSSSSVKYKPISGGQLLQHNHSHHSVAQLGLAWLRSNDCFRFNFRGISLGCDSVDAPCVFTVTALNWDGVDDAVQGATTLEIPACPAATDCELRRQILDPITASTFTNLTAVNITLSSPAQAQAWWADDIQISWADTGCNAAACRAKVPDRTMTNNSPKSFPGKPRRYMRWGSRQLHA</sequence>
<dbReference type="GeneID" id="18259014"/>
<dbReference type="STRING" id="759272.G0SBC6"/>
<dbReference type="Pfam" id="PF24086">
    <property type="entry name" value="DUF7371"/>
    <property type="match status" value="1"/>
</dbReference>
<reference evidence="4 5" key="1">
    <citation type="journal article" date="2011" name="Cell">
        <title>Insight into structure and assembly of the nuclear pore complex by utilizing the genome of a eukaryotic thermophile.</title>
        <authorList>
            <person name="Amlacher S."/>
            <person name="Sarges P."/>
            <person name="Flemming D."/>
            <person name="van Noort V."/>
            <person name="Kunze R."/>
            <person name="Devos D.P."/>
            <person name="Arumugam M."/>
            <person name="Bork P."/>
            <person name="Hurt E."/>
        </authorList>
    </citation>
    <scope>NUCLEOTIDE SEQUENCE [LARGE SCALE GENOMIC DNA]</scope>
    <source>
        <strain evidence="5">DSM 1495 / CBS 144.50 / IMI 039719</strain>
    </source>
</reference>
<evidence type="ECO:0000313" key="4">
    <source>
        <dbReference type="EMBL" id="EGS19506.1"/>
    </source>
</evidence>
<name>G0SBC6_CHATD</name>
<feature type="domain" description="DUF7371" evidence="3">
    <location>
        <begin position="1066"/>
        <end position="1254"/>
    </location>
</feature>
<evidence type="ECO:0000256" key="1">
    <source>
        <dbReference type="SAM" id="MobiDB-lite"/>
    </source>
</evidence>
<accession>G0SBC6</accession>
<feature type="signal peptide" evidence="2">
    <location>
        <begin position="1"/>
        <end position="19"/>
    </location>
</feature>
<organism evidence="5">
    <name type="scientific">Chaetomium thermophilum (strain DSM 1495 / CBS 144.50 / IMI 039719)</name>
    <name type="common">Thermochaetoides thermophila</name>
    <dbReference type="NCBI Taxonomy" id="759272"/>
    <lineage>
        <taxon>Eukaryota</taxon>
        <taxon>Fungi</taxon>
        <taxon>Dikarya</taxon>
        <taxon>Ascomycota</taxon>
        <taxon>Pezizomycotina</taxon>
        <taxon>Sordariomycetes</taxon>
        <taxon>Sordariomycetidae</taxon>
        <taxon>Sordariales</taxon>
        <taxon>Chaetomiaceae</taxon>
        <taxon>Thermochaetoides</taxon>
    </lineage>
</organism>
<keyword evidence="2" id="KW-0732">Signal</keyword>
<evidence type="ECO:0000256" key="2">
    <source>
        <dbReference type="SAM" id="SignalP"/>
    </source>
</evidence>
<dbReference type="OrthoDB" id="5385013at2759"/>
<dbReference type="Proteomes" id="UP000008066">
    <property type="component" value="Unassembled WGS sequence"/>
</dbReference>
<feature type="chain" id="PRO_5003409458" description="DUF7371 domain-containing protein" evidence="2">
    <location>
        <begin position="20"/>
        <end position="1287"/>
    </location>
</feature>
<dbReference type="RefSeq" id="XP_006695328.1">
    <property type="nucleotide sequence ID" value="XM_006695265.1"/>
</dbReference>
<dbReference type="EMBL" id="GL988044">
    <property type="protein sequence ID" value="EGS19506.1"/>
    <property type="molecule type" value="Genomic_DNA"/>
</dbReference>
<feature type="region of interest" description="Disordered" evidence="1">
    <location>
        <begin position="675"/>
        <end position="702"/>
    </location>
</feature>
<protein>
    <recommendedName>
        <fullName evidence="3">DUF7371 domain-containing protein</fullName>
    </recommendedName>
</protein>
<dbReference type="OMA" id="TIEHTSK"/>
<evidence type="ECO:0000313" key="5">
    <source>
        <dbReference type="Proteomes" id="UP000008066"/>
    </source>
</evidence>
<dbReference type="KEGG" id="cthr:CTHT_0049760"/>
<evidence type="ECO:0000259" key="3">
    <source>
        <dbReference type="Pfam" id="PF24086"/>
    </source>
</evidence>
<dbReference type="HOGENOM" id="CLU_262552_0_0_1"/>
<feature type="region of interest" description="Disordered" evidence="1">
    <location>
        <begin position="716"/>
        <end position="739"/>
    </location>
</feature>